<dbReference type="Pfam" id="PF00008">
    <property type="entry name" value="EGF"/>
    <property type="match status" value="2"/>
</dbReference>
<evidence type="ECO:0000256" key="15">
    <source>
        <dbReference type="PROSITE-ProRule" id="PRU00076"/>
    </source>
</evidence>
<evidence type="ECO:0000256" key="14">
    <source>
        <dbReference type="ARBA" id="ARBA00023180"/>
    </source>
</evidence>
<evidence type="ECO:0000256" key="16">
    <source>
        <dbReference type="SAM" id="SignalP"/>
    </source>
</evidence>
<dbReference type="GO" id="GO:0009967">
    <property type="term" value="P:positive regulation of signal transduction"/>
    <property type="evidence" value="ECO:0007669"/>
    <property type="project" value="UniProtKB-ARBA"/>
</dbReference>
<reference evidence="19" key="1">
    <citation type="submission" date="2020-04" db="EMBL/GenBank/DDBJ databases">
        <authorList>
            <person name="Neveu A P."/>
        </authorList>
    </citation>
    <scope>NUCLEOTIDE SEQUENCE</scope>
    <source>
        <tissue evidence="19">Whole embryo</tissue>
    </source>
</reference>
<dbReference type="GO" id="GO:0048468">
    <property type="term" value="P:cell development"/>
    <property type="evidence" value="ECO:0007669"/>
    <property type="project" value="UniProtKB-ARBA"/>
</dbReference>
<dbReference type="InterPro" id="IPR002181">
    <property type="entry name" value="Fibrinogen_a/b/g_C_dom"/>
</dbReference>
<dbReference type="Pfam" id="PF00147">
    <property type="entry name" value="Fibrinogen_C"/>
    <property type="match status" value="1"/>
</dbReference>
<proteinExistence type="evidence at transcript level"/>
<feature type="domain" description="EGF-like" evidence="17">
    <location>
        <begin position="47"/>
        <end position="83"/>
    </location>
</feature>
<feature type="signal peptide" evidence="16">
    <location>
        <begin position="1"/>
        <end position="20"/>
    </location>
</feature>
<dbReference type="Gene3D" id="4.10.530.10">
    <property type="entry name" value="Gamma-fibrinogen Carboxyl Terminal Fragment, domain 2"/>
    <property type="match status" value="1"/>
</dbReference>
<protein>
    <submittedName>
        <fullName evidence="19">Ficolin-1-like</fullName>
    </submittedName>
</protein>
<dbReference type="SUPFAM" id="SSF56496">
    <property type="entry name" value="Fibrinogen C-terminal domain-like"/>
    <property type="match status" value="1"/>
</dbReference>
<dbReference type="GO" id="GO:0051241">
    <property type="term" value="P:negative regulation of multicellular organismal process"/>
    <property type="evidence" value="ECO:0007669"/>
    <property type="project" value="UniProtKB-ARBA"/>
</dbReference>
<dbReference type="FunFam" id="2.10.25.10:FF:000565">
    <property type="entry name" value="Predicted protein"/>
    <property type="match status" value="1"/>
</dbReference>
<keyword evidence="10" id="KW-0106">Calcium</keyword>
<dbReference type="GO" id="GO:0005509">
    <property type="term" value="F:calcium ion binding"/>
    <property type="evidence" value="ECO:0007669"/>
    <property type="project" value="InterPro"/>
</dbReference>
<evidence type="ECO:0000256" key="7">
    <source>
        <dbReference type="ARBA" id="ARBA00022729"/>
    </source>
</evidence>
<dbReference type="CDD" id="cd00054">
    <property type="entry name" value="EGF_CA"/>
    <property type="match status" value="2"/>
</dbReference>
<evidence type="ECO:0000256" key="2">
    <source>
        <dbReference type="ARBA" id="ARBA00022473"/>
    </source>
</evidence>
<organism evidence="19">
    <name type="scientific">Phallusia mammillata</name>
    <dbReference type="NCBI Taxonomy" id="59560"/>
    <lineage>
        <taxon>Eukaryota</taxon>
        <taxon>Metazoa</taxon>
        <taxon>Chordata</taxon>
        <taxon>Tunicata</taxon>
        <taxon>Ascidiacea</taxon>
        <taxon>Phlebobranchia</taxon>
        <taxon>Ascidiidae</taxon>
        <taxon>Phallusia</taxon>
    </lineage>
</organism>
<evidence type="ECO:0000256" key="4">
    <source>
        <dbReference type="ARBA" id="ARBA00022536"/>
    </source>
</evidence>
<dbReference type="SMART" id="SM00186">
    <property type="entry name" value="FBG"/>
    <property type="match status" value="1"/>
</dbReference>
<evidence type="ECO:0000259" key="17">
    <source>
        <dbReference type="PROSITE" id="PS50026"/>
    </source>
</evidence>
<keyword evidence="9" id="KW-0221">Differentiation</keyword>
<dbReference type="GO" id="GO:0008593">
    <property type="term" value="P:regulation of Notch signaling pathway"/>
    <property type="evidence" value="ECO:0007669"/>
    <property type="project" value="UniProtKB-ARBA"/>
</dbReference>
<keyword evidence="2" id="KW-0217">Developmental protein</keyword>
<evidence type="ECO:0000256" key="13">
    <source>
        <dbReference type="ARBA" id="ARBA00023157"/>
    </source>
</evidence>
<keyword evidence="13 15" id="KW-1015">Disulfide bond</keyword>
<evidence type="ECO:0000256" key="5">
    <source>
        <dbReference type="ARBA" id="ARBA00022553"/>
    </source>
</evidence>
<keyword evidence="7 16" id="KW-0732">Signal</keyword>
<dbReference type="PROSITE" id="PS00010">
    <property type="entry name" value="ASX_HYDROXYL"/>
    <property type="match status" value="1"/>
</dbReference>
<feature type="chain" id="PRO_5026008476" evidence="16">
    <location>
        <begin position="21"/>
        <end position="328"/>
    </location>
</feature>
<name>A0A6F9DDC3_9ASCI</name>
<keyword evidence="12" id="KW-0472">Membrane</keyword>
<dbReference type="GO" id="GO:0080090">
    <property type="term" value="P:regulation of primary metabolic process"/>
    <property type="evidence" value="ECO:0007669"/>
    <property type="project" value="UniProtKB-ARBA"/>
</dbReference>
<dbReference type="GO" id="GO:0016324">
    <property type="term" value="C:apical plasma membrane"/>
    <property type="evidence" value="ECO:0007669"/>
    <property type="project" value="UniProtKB-SubCell"/>
</dbReference>
<keyword evidence="11" id="KW-1133">Transmembrane helix</keyword>
<dbReference type="GO" id="GO:0060255">
    <property type="term" value="P:regulation of macromolecule metabolic process"/>
    <property type="evidence" value="ECO:0007669"/>
    <property type="project" value="UniProtKB-ARBA"/>
</dbReference>
<dbReference type="GO" id="GO:0030182">
    <property type="term" value="P:neuron differentiation"/>
    <property type="evidence" value="ECO:0007669"/>
    <property type="project" value="UniProtKB-ARBA"/>
</dbReference>
<comment type="subcellular location">
    <subcellularLocation>
        <location evidence="1">Apical cell membrane</location>
        <topology evidence="1">Single-pass type I membrane protein</topology>
    </subcellularLocation>
</comment>
<keyword evidence="4 15" id="KW-0245">EGF-like domain</keyword>
<feature type="disulfide bond" evidence="15">
    <location>
        <begin position="111"/>
        <end position="120"/>
    </location>
</feature>
<dbReference type="PROSITE" id="PS51406">
    <property type="entry name" value="FIBRINOGEN_C_2"/>
    <property type="match status" value="1"/>
</dbReference>
<dbReference type="PROSITE" id="PS00022">
    <property type="entry name" value="EGF_1"/>
    <property type="match status" value="2"/>
</dbReference>
<feature type="domain" description="EGF-like" evidence="17">
    <location>
        <begin position="85"/>
        <end position="121"/>
    </location>
</feature>
<evidence type="ECO:0000256" key="10">
    <source>
        <dbReference type="ARBA" id="ARBA00022837"/>
    </source>
</evidence>
<dbReference type="GO" id="GO:0005615">
    <property type="term" value="C:extracellular space"/>
    <property type="evidence" value="ECO:0007669"/>
    <property type="project" value="TreeGrafter"/>
</dbReference>
<comment type="caution">
    <text evidence="15">Lacks conserved residue(s) required for the propagation of feature annotation.</text>
</comment>
<dbReference type="GO" id="GO:0051093">
    <property type="term" value="P:negative regulation of developmental process"/>
    <property type="evidence" value="ECO:0007669"/>
    <property type="project" value="UniProtKB-ARBA"/>
</dbReference>
<keyword evidence="14" id="KW-0325">Glycoprotein</keyword>
<feature type="domain" description="Fibrinogen C-terminal" evidence="18">
    <location>
        <begin position="111"/>
        <end position="328"/>
    </location>
</feature>
<evidence type="ECO:0000256" key="6">
    <source>
        <dbReference type="ARBA" id="ARBA00022692"/>
    </source>
</evidence>
<evidence type="ECO:0000256" key="3">
    <source>
        <dbReference type="ARBA" id="ARBA00022475"/>
    </source>
</evidence>
<keyword evidence="8" id="KW-0677">Repeat</keyword>
<dbReference type="AlphaFoldDB" id="A0A6F9DDC3"/>
<dbReference type="InterPro" id="IPR036056">
    <property type="entry name" value="Fibrinogen-like_C"/>
</dbReference>
<dbReference type="Gene3D" id="3.90.215.10">
    <property type="entry name" value="Gamma Fibrinogen, chain A, domain 1"/>
    <property type="match status" value="1"/>
</dbReference>
<dbReference type="GO" id="GO:0003002">
    <property type="term" value="P:regionalization"/>
    <property type="evidence" value="ECO:0007669"/>
    <property type="project" value="UniProtKB-ARBA"/>
</dbReference>
<evidence type="ECO:0000313" key="19">
    <source>
        <dbReference type="EMBL" id="CAB3245501.1"/>
    </source>
</evidence>
<keyword evidence="3" id="KW-1003">Cell membrane</keyword>
<dbReference type="GO" id="GO:0048592">
    <property type="term" value="P:eye morphogenesis"/>
    <property type="evidence" value="ECO:0007669"/>
    <property type="project" value="UniProtKB-ARBA"/>
</dbReference>
<dbReference type="PROSITE" id="PS50026">
    <property type="entry name" value="EGF_3"/>
    <property type="match status" value="2"/>
</dbReference>
<dbReference type="InterPro" id="IPR014716">
    <property type="entry name" value="Fibrinogen_a/b/g_C_1"/>
</dbReference>
<dbReference type="SUPFAM" id="SSF57196">
    <property type="entry name" value="EGF/Laminin"/>
    <property type="match status" value="2"/>
</dbReference>
<dbReference type="InterPro" id="IPR001881">
    <property type="entry name" value="EGF-like_Ca-bd_dom"/>
</dbReference>
<evidence type="ECO:0000256" key="8">
    <source>
        <dbReference type="ARBA" id="ARBA00022737"/>
    </source>
</evidence>
<dbReference type="InterPro" id="IPR000152">
    <property type="entry name" value="EGF-type_Asp/Asn_hydroxyl_site"/>
</dbReference>
<dbReference type="InterPro" id="IPR000742">
    <property type="entry name" value="EGF"/>
</dbReference>
<dbReference type="PROSITE" id="PS01186">
    <property type="entry name" value="EGF_2"/>
    <property type="match status" value="1"/>
</dbReference>
<dbReference type="SMART" id="SM00179">
    <property type="entry name" value="EGF_CA"/>
    <property type="match status" value="2"/>
</dbReference>
<dbReference type="Gene3D" id="2.10.25.10">
    <property type="entry name" value="Laminin"/>
    <property type="match status" value="2"/>
</dbReference>
<dbReference type="GO" id="GO:0048589">
    <property type="term" value="P:developmental growth"/>
    <property type="evidence" value="ECO:0007669"/>
    <property type="project" value="UniProtKB-ARBA"/>
</dbReference>
<evidence type="ECO:0000256" key="11">
    <source>
        <dbReference type="ARBA" id="ARBA00022989"/>
    </source>
</evidence>
<accession>A0A6F9DDC3</accession>
<evidence type="ECO:0000256" key="1">
    <source>
        <dbReference type="ARBA" id="ARBA00004247"/>
    </source>
</evidence>
<dbReference type="PANTHER" id="PTHR19143">
    <property type="entry name" value="FIBRINOGEN/TENASCIN/ANGIOPOEITIN"/>
    <property type="match status" value="1"/>
</dbReference>
<evidence type="ECO:0000256" key="12">
    <source>
        <dbReference type="ARBA" id="ARBA00023136"/>
    </source>
</evidence>
<dbReference type="FunFam" id="2.10.25.10:FF:000508">
    <property type="entry name" value="Eyes shut homolog"/>
    <property type="match status" value="1"/>
</dbReference>
<keyword evidence="5" id="KW-0597">Phosphoprotein</keyword>
<dbReference type="SMART" id="SM00181">
    <property type="entry name" value="EGF"/>
    <property type="match status" value="2"/>
</dbReference>
<keyword evidence="6" id="KW-0812">Transmembrane</keyword>
<dbReference type="InterPro" id="IPR050373">
    <property type="entry name" value="Fibrinogen_C-term_domain"/>
</dbReference>
<feature type="disulfide bond" evidence="15">
    <location>
        <begin position="73"/>
        <end position="82"/>
    </location>
</feature>
<evidence type="ECO:0000256" key="9">
    <source>
        <dbReference type="ARBA" id="ARBA00022782"/>
    </source>
</evidence>
<sequence length="328" mass="36379">MNKAIFVAIYLCSLCNQAENQTTYFHYTRSEPSAKAGQSCSPGAANTVNDCVANACKNNGTCVDAINGFYCTCKANYTGARCETYFNQCKNSLCKNNSTCIPGDPSYTCKCPAGFAGKYCQTVFTNCWTGNWTGNYQLKSGTNVVCNKGWLVFQRRYDGSVDFEQYWTNYTQGFGSTTGEFWWGLENLYQATKAYTCSQCKLQVELKSLNNISGYAVYSNFSVGAATDKYRLCVDGYSGTAGNAMNGLASFTVINNQRFTTRDQDHDLALHVNCGAASRRTGGWWFNSCSHTPLNGNYIPSPPNRYFYWGTFDNATQLVFSKIMTRCA</sequence>
<gene>
    <name evidence="19" type="primary">Fcn1-001</name>
</gene>
<dbReference type="EMBL" id="LR785134">
    <property type="protein sequence ID" value="CAB3245501.1"/>
    <property type="molecule type" value="mRNA"/>
</dbReference>
<evidence type="ECO:0000259" key="18">
    <source>
        <dbReference type="PROSITE" id="PS51406"/>
    </source>
</evidence>